<evidence type="ECO:0000256" key="4">
    <source>
        <dbReference type="ARBA" id="ARBA00022989"/>
    </source>
</evidence>
<evidence type="ECO:0000256" key="7">
    <source>
        <dbReference type="RuleBase" id="RU361218"/>
    </source>
</evidence>
<evidence type="ECO:0000256" key="2">
    <source>
        <dbReference type="ARBA" id="ARBA00006840"/>
    </source>
</evidence>
<feature type="transmembrane region" description="Helical" evidence="7">
    <location>
        <begin position="198"/>
        <end position="221"/>
    </location>
</feature>
<proteinExistence type="inferred from homology"/>
<dbReference type="PANTHER" id="PTHR19282:SF252">
    <property type="entry name" value="TETRASPANIN"/>
    <property type="match status" value="1"/>
</dbReference>
<dbReference type="InterPro" id="IPR000301">
    <property type="entry name" value="Tetraspanin_animals"/>
</dbReference>
<dbReference type="SUPFAM" id="SSF48652">
    <property type="entry name" value="Tetraspanin"/>
    <property type="match status" value="1"/>
</dbReference>
<dbReference type="AlphaFoldDB" id="A0A8K0NRL5"/>
<gene>
    <name evidence="8" type="ORF">J437_LFUL002122</name>
</gene>
<dbReference type="InterPro" id="IPR018499">
    <property type="entry name" value="Tetraspanin/Peripherin"/>
</dbReference>
<dbReference type="PANTHER" id="PTHR19282">
    <property type="entry name" value="TETRASPANIN"/>
    <property type="match status" value="1"/>
</dbReference>
<sequence>MGKRLQTVAMMTCMKTLLMLFNFVFWVTGIIILAVGIWMKVELHKYMEFSTEFSSNASYVLMGTGALVILIGSLACCCTAKGQPVLLYIYATFLFIMVAMELGGGVSLYAYRNKLKEGFAKGISQSIHNYKGPQDSLSSHVDFMQSTLHCCGQIGYDDWKNTSYAKVPISCCKEEGHACDTSGCYKKIVDYLNANMGRVAACAVGIAFFPTVGIILACCLARNINRAKYEQMA</sequence>
<accession>A0A8K0NRL5</accession>
<dbReference type="Gene3D" id="1.10.1450.10">
    <property type="entry name" value="Tetraspanin"/>
    <property type="match status" value="1"/>
</dbReference>
<dbReference type="PIRSF" id="PIRSF002419">
    <property type="entry name" value="Tetraspanin"/>
    <property type="match status" value="1"/>
</dbReference>
<comment type="similarity">
    <text evidence="2 7">Belongs to the tetraspanin (TM4SF) family.</text>
</comment>
<evidence type="ECO:0000313" key="8">
    <source>
        <dbReference type="EMBL" id="KAG8222125.1"/>
    </source>
</evidence>
<keyword evidence="3 7" id="KW-0812">Transmembrane</keyword>
<dbReference type="EMBL" id="KZ308124">
    <property type="protein sequence ID" value="KAG8222125.1"/>
    <property type="molecule type" value="Genomic_DNA"/>
</dbReference>
<reference evidence="8" key="1">
    <citation type="submission" date="2013-04" db="EMBL/GenBank/DDBJ databases">
        <authorList>
            <person name="Qu J."/>
            <person name="Murali S.C."/>
            <person name="Bandaranaike D."/>
            <person name="Bellair M."/>
            <person name="Blankenburg K."/>
            <person name="Chao H."/>
            <person name="Dinh H."/>
            <person name="Doddapaneni H."/>
            <person name="Downs B."/>
            <person name="Dugan-Rocha S."/>
            <person name="Elkadiri S."/>
            <person name="Gnanaolivu R.D."/>
            <person name="Hernandez B."/>
            <person name="Javaid M."/>
            <person name="Jayaseelan J.C."/>
            <person name="Lee S."/>
            <person name="Li M."/>
            <person name="Ming W."/>
            <person name="Munidasa M."/>
            <person name="Muniz J."/>
            <person name="Nguyen L."/>
            <person name="Ongeri F."/>
            <person name="Osuji N."/>
            <person name="Pu L.-L."/>
            <person name="Puazo M."/>
            <person name="Qu C."/>
            <person name="Quiroz J."/>
            <person name="Raj R."/>
            <person name="Weissenberger G."/>
            <person name="Xin Y."/>
            <person name="Zou X."/>
            <person name="Han Y."/>
            <person name="Richards S."/>
            <person name="Worley K."/>
            <person name="Muzny D."/>
            <person name="Gibbs R."/>
        </authorList>
    </citation>
    <scope>NUCLEOTIDE SEQUENCE</scope>
    <source>
        <strain evidence="8">Sampled in the wild</strain>
    </source>
</reference>
<dbReference type="Pfam" id="PF00335">
    <property type="entry name" value="Tetraspanin"/>
    <property type="match status" value="1"/>
</dbReference>
<protein>
    <recommendedName>
        <fullName evidence="7">Tetraspanin</fullName>
    </recommendedName>
</protein>
<dbReference type="PRINTS" id="PR00259">
    <property type="entry name" value="TMFOUR"/>
</dbReference>
<keyword evidence="4 7" id="KW-1133">Transmembrane helix</keyword>
<feature type="transmembrane region" description="Helical" evidence="7">
    <location>
        <begin position="87"/>
        <end position="111"/>
    </location>
</feature>
<evidence type="ECO:0000256" key="6">
    <source>
        <dbReference type="PIRSR" id="PIRSR002419-1"/>
    </source>
</evidence>
<evidence type="ECO:0000256" key="1">
    <source>
        <dbReference type="ARBA" id="ARBA00004141"/>
    </source>
</evidence>
<evidence type="ECO:0000256" key="3">
    <source>
        <dbReference type="ARBA" id="ARBA00022692"/>
    </source>
</evidence>
<dbReference type="InterPro" id="IPR008952">
    <property type="entry name" value="Tetraspanin_EC2_sf"/>
</dbReference>
<dbReference type="GO" id="GO:0005886">
    <property type="term" value="C:plasma membrane"/>
    <property type="evidence" value="ECO:0007669"/>
    <property type="project" value="TreeGrafter"/>
</dbReference>
<keyword evidence="9" id="KW-1185">Reference proteome</keyword>
<comment type="subcellular location">
    <subcellularLocation>
        <location evidence="1 7">Membrane</location>
        <topology evidence="1 7">Multi-pass membrane protein</topology>
    </subcellularLocation>
</comment>
<comment type="caution">
    <text evidence="8">The sequence shown here is derived from an EMBL/GenBank/DDBJ whole genome shotgun (WGS) entry which is preliminary data.</text>
</comment>
<dbReference type="Proteomes" id="UP000792457">
    <property type="component" value="Unassembled WGS sequence"/>
</dbReference>
<feature type="disulfide bond" evidence="6">
    <location>
        <begin position="150"/>
        <end position="184"/>
    </location>
</feature>
<name>A0A8K0NRL5_LADFU</name>
<feature type="transmembrane region" description="Helical" evidence="7">
    <location>
        <begin position="59"/>
        <end position="80"/>
    </location>
</feature>
<feature type="disulfide bond" evidence="6">
    <location>
        <begin position="151"/>
        <end position="172"/>
    </location>
</feature>
<evidence type="ECO:0000313" key="9">
    <source>
        <dbReference type="Proteomes" id="UP000792457"/>
    </source>
</evidence>
<keyword evidence="5 7" id="KW-0472">Membrane</keyword>
<organism evidence="8 9">
    <name type="scientific">Ladona fulva</name>
    <name type="common">Scarce chaser dragonfly</name>
    <name type="synonym">Libellula fulva</name>
    <dbReference type="NCBI Taxonomy" id="123851"/>
    <lineage>
        <taxon>Eukaryota</taxon>
        <taxon>Metazoa</taxon>
        <taxon>Ecdysozoa</taxon>
        <taxon>Arthropoda</taxon>
        <taxon>Hexapoda</taxon>
        <taxon>Insecta</taxon>
        <taxon>Pterygota</taxon>
        <taxon>Palaeoptera</taxon>
        <taxon>Odonata</taxon>
        <taxon>Epiprocta</taxon>
        <taxon>Anisoptera</taxon>
        <taxon>Libelluloidea</taxon>
        <taxon>Libellulidae</taxon>
        <taxon>Ladona</taxon>
    </lineage>
</organism>
<dbReference type="OrthoDB" id="9972904at2759"/>
<feature type="transmembrane region" description="Helical" evidence="7">
    <location>
        <begin position="20"/>
        <end position="39"/>
    </location>
</feature>
<keyword evidence="6" id="KW-1015">Disulfide bond</keyword>
<evidence type="ECO:0000256" key="5">
    <source>
        <dbReference type="ARBA" id="ARBA00023136"/>
    </source>
</evidence>
<reference evidence="8" key="2">
    <citation type="submission" date="2017-10" db="EMBL/GenBank/DDBJ databases">
        <title>Ladona fulva Genome sequencing and assembly.</title>
        <authorList>
            <person name="Murali S."/>
            <person name="Richards S."/>
            <person name="Bandaranaike D."/>
            <person name="Bellair M."/>
            <person name="Blankenburg K."/>
            <person name="Chao H."/>
            <person name="Dinh H."/>
            <person name="Doddapaneni H."/>
            <person name="Dugan-Rocha S."/>
            <person name="Elkadiri S."/>
            <person name="Gnanaolivu R."/>
            <person name="Hernandez B."/>
            <person name="Skinner E."/>
            <person name="Javaid M."/>
            <person name="Lee S."/>
            <person name="Li M."/>
            <person name="Ming W."/>
            <person name="Munidasa M."/>
            <person name="Muniz J."/>
            <person name="Nguyen L."/>
            <person name="Hughes D."/>
            <person name="Osuji N."/>
            <person name="Pu L.-L."/>
            <person name="Puazo M."/>
            <person name="Qu C."/>
            <person name="Quiroz J."/>
            <person name="Raj R."/>
            <person name="Weissenberger G."/>
            <person name="Xin Y."/>
            <person name="Zou X."/>
            <person name="Han Y."/>
            <person name="Worley K."/>
            <person name="Muzny D."/>
            <person name="Gibbs R."/>
        </authorList>
    </citation>
    <scope>NUCLEOTIDE SEQUENCE</scope>
    <source>
        <strain evidence="8">Sampled in the wild</strain>
    </source>
</reference>